<dbReference type="RefSeq" id="WP_089140093.1">
    <property type="nucleotide sequence ID" value="NZ_AP018685.1"/>
</dbReference>
<dbReference type="PANTHER" id="PTHR46361">
    <property type="entry name" value="ELECTRON CARRIER/ PROTEIN DISULFIDE OXIDOREDUCTASE"/>
    <property type="match status" value="1"/>
</dbReference>
<sequence>MKYLWLMLLASLSFFSHAAPKAELWPYWNQSNETNSQVIDHSEWQRVLDHNLIQQGSNTLFDYAHINPKDRQVLLHYINTLTKLDPRQFNKSEQFAYWVNLYNAATVQLILENYPTTSITKLGGLFSFGPWDQEILTINDHELSLNDIEHRILRPIWQDKRIHYAVNCASLGCPNLSTNAFTSKNTLALLKQAELNFIESDKGVKFNNGKLILSSIYDWYAVDFGGEGGVLNYLSQFKPEIKQTNKKPSYQYNWALNEK</sequence>
<name>A0ABW7IWM9_9VIBR</name>
<feature type="domain" description="DUF547" evidence="2">
    <location>
        <begin position="87"/>
        <end position="198"/>
    </location>
</feature>
<dbReference type="InterPro" id="IPR006869">
    <property type="entry name" value="DUF547"/>
</dbReference>
<dbReference type="Pfam" id="PF04784">
    <property type="entry name" value="DUF547"/>
    <property type="match status" value="1"/>
</dbReference>
<accession>A0ABW7IWM9</accession>
<feature type="chain" id="PRO_5045970141" evidence="1">
    <location>
        <begin position="19"/>
        <end position="259"/>
    </location>
</feature>
<keyword evidence="4" id="KW-1185">Reference proteome</keyword>
<evidence type="ECO:0000259" key="2">
    <source>
        <dbReference type="Pfam" id="PF04784"/>
    </source>
</evidence>
<evidence type="ECO:0000313" key="3">
    <source>
        <dbReference type="EMBL" id="MFH0266045.1"/>
    </source>
</evidence>
<keyword evidence="1" id="KW-0732">Signal</keyword>
<feature type="signal peptide" evidence="1">
    <location>
        <begin position="1"/>
        <end position="18"/>
    </location>
</feature>
<proteinExistence type="predicted"/>
<gene>
    <name evidence="3" type="ORF">ACGRQ9_11320</name>
</gene>
<dbReference type="Proteomes" id="UP001607151">
    <property type="component" value="Unassembled WGS sequence"/>
</dbReference>
<reference evidence="3 4" key="1">
    <citation type="submission" date="2024-10" db="EMBL/GenBank/DDBJ databases">
        <authorList>
            <person name="Yibar A."/>
            <person name="Saticioglu I.B."/>
            <person name="Duman M."/>
            <person name="Ajmi N."/>
            <person name="Gurler F."/>
            <person name="Ay H."/>
            <person name="Onuk E."/>
            <person name="Guler S."/>
            <person name="Romalde J.L."/>
        </authorList>
    </citation>
    <scope>NUCLEOTIDE SEQUENCE [LARGE SCALE GENOMIC DNA]</scope>
    <source>
        <strain evidence="3 4">14-MA-B</strain>
    </source>
</reference>
<evidence type="ECO:0000256" key="1">
    <source>
        <dbReference type="SAM" id="SignalP"/>
    </source>
</evidence>
<dbReference type="EMBL" id="JBIHSN010000002">
    <property type="protein sequence ID" value="MFH0266045.1"/>
    <property type="molecule type" value="Genomic_DNA"/>
</dbReference>
<organism evidence="3 4">
    <name type="scientific">Vibrio rumoiensis</name>
    <dbReference type="NCBI Taxonomy" id="76258"/>
    <lineage>
        <taxon>Bacteria</taxon>
        <taxon>Pseudomonadati</taxon>
        <taxon>Pseudomonadota</taxon>
        <taxon>Gammaproteobacteria</taxon>
        <taxon>Vibrionales</taxon>
        <taxon>Vibrionaceae</taxon>
        <taxon>Vibrio</taxon>
    </lineage>
</organism>
<dbReference type="PANTHER" id="PTHR46361:SF3">
    <property type="entry name" value="ELECTRON CARRIER_ PROTEIN DISULFIDE OXIDOREDUCTASE"/>
    <property type="match status" value="1"/>
</dbReference>
<comment type="caution">
    <text evidence="3">The sequence shown here is derived from an EMBL/GenBank/DDBJ whole genome shotgun (WGS) entry which is preliminary data.</text>
</comment>
<protein>
    <submittedName>
        <fullName evidence="3">DUF547 domain-containing protein</fullName>
    </submittedName>
</protein>
<evidence type="ECO:0000313" key="4">
    <source>
        <dbReference type="Proteomes" id="UP001607151"/>
    </source>
</evidence>